<evidence type="ECO:0000313" key="5">
    <source>
        <dbReference type="Proteomes" id="UP000095131"/>
    </source>
</evidence>
<feature type="chain" id="PRO_5008881739" evidence="1">
    <location>
        <begin position="31"/>
        <end position="86"/>
    </location>
</feature>
<keyword evidence="1" id="KW-0732">Signal</keyword>
<sequence>MKKSNLAVTAAITGLIALGGTMLTAAPAVAAEKEKCYGVAKAGKNDCATKTSSCAGTAKEDNQKDAFVVVPTGLCGKLAGGSTESA</sequence>
<keyword evidence="4" id="KW-1185">Reference proteome</keyword>
<dbReference type="AlphaFoldDB" id="A0A1B1NJN4"/>
<name>A0A1B1NJN4_9VIBR</name>
<dbReference type="STRING" id="45658.VSVS12_00075"/>
<gene>
    <name evidence="3" type="ORF">VSF3289_03074</name>
    <name evidence="2" type="ORF">VSVS05_02906</name>
</gene>
<dbReference type="Proteomes" id="UP000092528">
    <property type="component" value="Chromosome 1"/>
</dbReference>
<organism evidence="3 5">
    <name type="scientific">Vibrio scophthalmi</name>
    <dbReference type="NCBI Taxonomy" id="45658"/>
    <lineage>
        <taxon>Bacteria</taxon>
        <taxon>Pseudomonadati</taxon>
        <taxon>Pseudomonadota</taxon>
        <taxon>Gammaproteobacteria</taxon>
        <taxon>Vibrionales</taxon>
        <taxon>Vibrionaceae</taxon>
        <taxon>Vibrio</taxon>
    </lineage>
</organism>
<dbReference type="InterPro" id="IPR018740">
    <property type="entry name" value="DUF2282_membr"/>
</dbReference>
<evidence type="ECO:0000313" key="2">
    <source>
        <dbReference type="EMBL" id="ANU37960.1"/>
    </source>
</evidence>
<evidence type="ECO:0000313" key="3">
    <source>
        <dbReference type="EMBL" id="ODS12719.1"/>
    </source>
</evidence>
<accession>A0A1B1NJN4</accession>
<reference evidence="3 5" key="2">
    <citation type="submission" date="2016-08" db="EMBL/GenBank/DDBJ databases">
        <title>Genome sequencing of Vibrio scophthalmi strain FP3289, an isolated from Paralichthys olivaceus.</title>
        <authorList>
            <person name="Han H.-J."/>
        </authorList>
    </citation>
    <scope>NUCLEOTIDE SEQUENCE [LARGE SCALE GENOMIC DNA]</scope>
    <source>
        <strain evidence="3 5">FP3289</strain>
    </source>
</reference>
<dbReference type="Pfam" id="PF10048">
    <property type="entry name" value="DUF2282"/>
    <property type="match status" value="1"/>
</dbReference>
<dbReference type="EMBL" id="CP016414">
    <property type="protein sequence ID" value="ANU37960.1"/>
    <property type="molecule type" value="Genomic_DNA"/>
</dbReference>
<dbReference type="OrthoDB" id="1551288at2"/>
<dbReference type="GeneID" id="96872064"/>
<dbReference type="RefSeq" id="WP_005594549.1">
    <property type="nucleotide sequence ID" value="NZ_CP016307.1"/>
</dbReference>
<protein>
    <submittedName>
        <fullName evidence="3">Uncharacterized protein</fullName>
    </submittedName>
</protein>
<dbReference type="Proteomes" id="UP000095131">
    <property type="component" value="Unassembled WGS sequence"/>
</dbReference>
<reference evidence="2 4" key="1">
    <citation type="submission" date="2016-07" db="EMBL/GenBank/DDBJ databases">
        <title>Genome sequencing of Vibrio scophthalmi strain VS-05, an isolated from Paralichthys olivaceus.</title>
        <authorList>
            <person name="Han H.-J."/>
        </authorList>
    </citation>
    <scope>NUCLEOTIDE SEQUENCE [LARGE SCALE GENOMIC DNA]</scope>
    <source>
        <strain evidence="2 4">VS-05</strain>
    </source>
</reference>
<dbReference type="EMBL" id="MDCJ01000002">
    <property type="protein sequence ID" value="ODS12719.1"/>
    <property type="molecule type" value="Genomic_DNA"/>
</dbReference>
<dbReference type="KEGG" id="vsc:VSVS12_00075"/>
<evidence type="ECO:0000313" key="4">
    <source>
        <dbReference type="Proteomes" id="UP000092528"/>
    </source>
</evidence>
<proteinExistence type="predicted"/>
<feature type="signal peptide" evidence="1">
    <location>
        <begin position="1"/>
        <end position="30"/>
    </location>
</feature>
<dbReference type="PATRIC" id="fig|45658.6.peg.69"/>
<evidence type="ECO:0000256" key="1">
    <source>
        <dbReference type="SAM" id="SignalP"/>
    </source>
</evidence>